<reference evidence="1" key="1">
    <citation type="journal article" date="2014" name="Int. J. Syst. Evol. Microbiol.">
        <title>Complete genome sequence of Corynebacterium casei LMG S-19264T (=DSM 44701T), isolated from a smear-ripened cheese.</title>
        <authorList>
            <consortium name="US DOE Joint Genome Institute (JGI-PGF)"/>
            <person name="Walter F."/>
            <person name="Albersmeier A."/>
            <person name="Kalinowski J."/>
            <person name="Ruckert C."/>
        </authorList>
    </citation>
    <scope>NUCLEOTIDE SEQUENCE</scope>
    <source>
        <strain evidence="1">CGMCC 1.15082</strain>
    </source>
</reference>
<dbReference type="EMBL" id="BMHH01000008">
    <property type="protein sequence ID" value="GGA93952.1"/>
    <property type="molecule type" value="Genomic_DNA"/>
</dbReference>
<evidence type="ECO:0000313" key="1">
    <source>
        <dbReference type="EMBL" id="GGA93952.1"/>
    </source>
</evidence>
<protein>
    <recommendedName>
        <fullName evidence="3">ROK family protein</fullName>
    </recommendedName>
</protein>
<evidence type="ECO:0000313" key="2">
    <source>
        <dbReference type="Proteomes" id="UP000646478"/>
    </source>
</evidence>
<dbReference type="Gene3D" id="3.30.420.40">
    <property type="match status" value="2"/>
</dbReference>
<dbReference type="SUPFAM" id="SSF53067">
    <property type="entry name" value="Actin-like ATPase domain"/>
    <property type="match status" value="1"/>
</dbReference>
<dbReference type="Proteomes" id="UP000646478">
    <property type="component" value="Unassembled WGS sequence"/>
</dbReference>
<proteinExistence type="predicted"/>
<accession>A0A916SEX8</accession>
<dbReference type="GO" id="GO:0009384">
    <property type="term" value="F:N-acylmannosamine kinase activity"/>
    <property type="evidence" value="ECO:0007669"/>
    <property type="project" value="TreeGrafter"/>
</dbReference>
<comment type="caution">
    <text evidence="1">The sequence shown here is derived from an EMBL/GenBank/DDBJ whole genome shotgun (WGS) entry which is preliminary data.</text>
</comment>
<evidence type="ECO:0008006" key="3">
    <source>
        <dbReference type="Google" id="ProtNLM"/>
    </source>
</evidence>
<dbReference type="InterPro" id="IPR043129">
    <property type="entry name" value="ATPase_NBD"/>
</dbReference>
<dbReference type="PANTHER" id="PTHR18964:SF169">
    <property type="entry name" value="N-ACETYLMANNOSAMINE KINASE"/>
    <property type="match status" value="1"/>
</dbReference>
<dbReference type="InterPro" id="IPR000600">
    <property type="entry name" value="ROK"/>
</dbReference>
<name>A0A916SEX8_9HYPH</name>
<gene>
    <name evidence="1" type="ORF">GCM10011491_22690</name>
</gene>
<dbReference type="AlphaFoldDB" id="A0A916SEX8"/>
<dbReference type="Pfam" id="PF00480">
    <property type="entry name" value="ROK"/>
    <property type="match status" value="1"/>
</dbReference>
<reference evidence="1" key="2">
    <citation type="submission" date="2020-09" db="EMBL/GenBank/DDBJ databases">
        <authorList>
            <person name="Sun Q."/>
            <person name="Zhou Y."/>
        </authorList>
    </citation>
    <scope>NUCLEOTIDE SEQUENCE</scope>
    <source>
        <strain evidence="1">CGMCC 1.15082</strain>
    </source>
</reference>
<sequence length="284" mass="29419">MTNDKAILAIDIGGTKTLVALVDAPGVIAETTIPTEREDGPDCWIEAAVAAARPWRGQFHGVGLAVSGFVRNGCWSAMNPVTLGIPPNYPLKTKAEALFALPAIAVNDAQAAAWGEHALGAGQGEDLVFLTVSTGIGGGIVLNGRVLEGLAGHFGLTTDGDNNAFLEDSVSGRWMAAEARRYGHEADARQVFASASAGETWAADIVAASAQRVARLCRNIQLALDPPRIVLGGGIGLADGFIDRVRALMSPLGPVPPVPICRAQLDVRAGILGVADLARIKFSG</sequence>
<keyword evidence="2" id="KW-1185">Reference proteome</keyword>
<dbReference type="GO" id="GO:0019262">
    <property type="term" value="P:N-acetylneuraminate catabolic process"/>
    <property type="evidence" value="ECO:0007669"/>
    <property type="project" value="TreeGrafter"/>
</dbReference>
<dbReference type="RefSeq" id="WP_188824289.1">
    <property type="nucleotide sequence ID" value="NZ_BMHH01000008.1"/>
</dbReference>
<organism evidence="1 2">
    <name type="scientific">Brucella endophytica</name>
    <dbReference type="NCBI Taxonomy" id="1963359"/>
    <lineage>
        <taxon>Bacteria</taxon>
        <taxon>Pseudomonadati</taxon>
        <taxon>Pseudomonadota</taxon>
        <taxon>Alphaproteobacteria</taxon>
        <taxon>Hyphomicrobiales</taxon>
        <taxon>Brucellaceae</taxon>
        <taxon>Brucella/Ochrobactrum group</taxon>
        <taxon>Brucella</taxon>
    </lineage>
</organism>
<dbReference type="PANTHER" id="PTHR18964">
    <property type="entry name" value="ROK (REPRESSOR, ORF, KINASE) FAMILY"/>
    <property type="match status" value="1"/>
</dbReference>